<dbReference type="Proteomes" id="UP000199622">
    <property type="component" value="Unassembled WGS sequence"/>
</dbReference>
<dbReference type="AlphaFoldDB" id="A0A1H4QID7"/>
<keyword evidence="2" id="KW-1185">Reference proteome</keyword>
<protein>
    <submittedName>
        <fullName evidence="1">Uncharacterized protein</fullName>
    </submittedName>
</protein>
<dbReference type="EMBL" id="FNSO01000004">
    <property type="protein sequence ID" value="SEC19395.1"/>
    <property type="molecule type" value="Genomic_DNA"/>
</dbReference>
<dbReference type="RefSeq" id="WP_091307189.1">
    <property type="nucleotide sequence ID" value="NZ_FNSO01000004.1"/>
</dbReference>
<evidence type="ECO:0000313" key="2">
    <source>
        <dbReference type="Proteomes" id="UP000199622"/>
    </source>
</evidence>
<dbReference type="OrthoDB" id="3630608at2"/>
<name>A0A1H4QID7_9PSEU</name>
<evidence type="ECO:0000313" key="1">
    <source>
        <dbReference type="EMBL" id="SEC19395.1"/>
    </source>
</evidence>
<accession>A0A1H4QID7</accession>
<sequence>MGEYDPYRLIDDVESLLVSHGLSPARVPGRGGDRLAGASRLLRGFGLEPRMAPEDAFDLGVPFQGRINQAETLKD</sequence>
<gene>
    <name evidence="1" type="ORF">SAMN04489727_2904</name>
</gene>
<reference evidence="2" key="1">
    <citation type="submission" date="2016-10" db="EMBL/GenBank/DDBJ databases">
        <authorList>
            <person name="Varghese N."/>
            <person name="Submissions S."/>
        </authorList>
    </citation>
    <scope>NUCLEOTIDE SEQUENCE [LARGE SCALE GENOMIC DNA]</scope>
    <source>
        <strain evidence="2">DSM 44544</strain>
    </source>
</reference>
<organism evidence="1 2">
    <name type="scientific">Amycolatopsis tolypomycina</name>
    <dbReference type="NCBI Taxonomy" id="208445"/>
    <lineage>
        <taxon>Bacteria</taxon>
        <taxon>Bacillati</taxon>
        <taxon>Actinomycetota</taxon>
        <taxon>Actinomycetes</taxon>
        <taxon>Pseudonocardiales</taxon>
        <taxon>Pseudonocardiaceae</taxon>
        <taxon>Amycolatopsis</taxon>
    </lineage>
</organism>
<proteinExistence type="predicted"/>
<dbReference type="STRING" id="208445.SAMN04489727_2904"/>